<dbReference type="Proteomes" id="UP001223634">
    <property type="component" value="Segment"/>
</dbReference>
<evidence type="ECO:0000256" key="1">
    <source>
        <dbReference type="SAM" id="Coils"/>
    </source>
</evidence>
<dbReference type="EMBL" id="MK419955">
    <property type="protein sequence ID" value="QEI03559.1"/>
    <property type="molecule type" value="Genomic_DNA"/>
</dbReference>
<protein>
    <submittedName>
        <fullName evidence="2">Uncharacterized protein</fullName>
    </submittedName>
</protein>
<feature type="coiled-coil region" evidence="1">
    <location>
        <begin position="53"/>
        <end position="80"/>
    </location>
</feature>
<evidence type="ECO:0000313" key="3">
    <source>
        <dbReference type="Proteomes" id="UP001223634"/>
    </source>
</evidence>
<organism evidence="2 3">
    <name type="scientific">Spodoptera cosmioides nucleopolyhedrovirus</name>
    <dbReference type="NCBI Taxonomy" id="2605774"/>
    <lineage>
        <taxon>Viruses</taxon>
        <taxon>Viruses incertae sedis</taxon>
        <taxon>Naldaviricetes</taxon>
        <taxon>Lefavirales</taxon>
        <taxon>Baculoviridae</taxon>
        <taxon>Alphabaculovirus</taxon>
        <taxon>Alphabaculovirus spocosmioidis</taxon>
    </lineage>
</organism>
<reference evidence="2 3" key="1">
    <citation type="submission" date="2019-01" db="EMBL/GenBank/DDBJ databases">
        <title>The Spodoptera cosmioides nucleopolyhedrovirus (SpcoNPV) is a novel virus isolated from the polyphagous black armyworm, Spodoptera cosmioides (Walker) (Lepidoptera: Noctuidae).</title>
        <authorList>
            <person name="Santos E.R."/>
            <person name="Oliveira L.B."/>
            <person name="Silva L.A."/>
            <person name="Sosa-Gomez D.R."/>
            <person name="Ribeiro B.M."/>
            <person name="Ardisson-Araujo D.M.P."/>
        </authorList>
    </citation>
    <scope>NUCLEOTIDE SEQUENCE [LARGE SCALE GENOMIC DNA]</scope>
    <source>
        <strain evidence="2">VPN72</strain>
    </source>
</reference>
<sequence length="190" mass="22105">MKNTTCLNSGSVCLALDSVLKELRFVNKQTLLLSHYADFEEKMPDLNIFIVALDNVKRSLDRIEKALSAKEEDLNDLVSHHIRNELEFMLMNYMESGKNDVQPDFDYMYIKTCVYMVKNLKQMKTIQYGNHLNAFKGDHVKTFIHIVDINASTNSPCWNYLVEKVKSTRRLCEKIQNRLAEFQNDDETAV</sequence>
<name>A0A6B7KT65_9ABAC</name>
<accession>A0A6B7KT65</accession>
<keyword evidence="1" id="KW-0175">Coiled coil</keyword>
<proteinExistence type="predicted"/>
<evidence type="ECO:0000313" key="2">
    <source>
        <dbReference type="EMBL" id="QEI03559.1"/>
    </source>
</evidence>
<keyword evidence="3" id="KW-1185">Reference proteome</keyword>